<dbReference type="PATRIC" id="fig|1068978.7.peg.5749"/>
<dbReference type="PROSITE" id="PS00216">
    <property type="entry name" value="SUGAR_TRANSPORT_1"/>
    <property type="match status" value="1"/>
</dbReference>
<feature type="transmembrane region" description="Helical" evidence="8">
    <location>
        <begin position="159"/>
        <end position="177"/>
    </location>
</feature>
<evidence type="ECO:0000313" key="10">
    <source>
        <dbReference type="EMBL" id="AIJ25448.1"/>
    </source>
</evidence>
<feature type="transmembrane region" description="Helical" evidence="8">
    <location>
        <begin position="33"/>
        <end position="50"/>
    </location>
</feature>
<feature type="domain" description="Major facilitator superfamily (MFS) profile" evidence="9">
    <location>
        <begin position="32"/>
        <end position="419"/>
    </location>
</feature>
<dbReference type="InterPro" id="IPR004812">
    <property type="entry name" value="Efflux_drug-R_Bcr/CmlA"/>
</dbReference>
<dbReference type="Proteomes" id="UP000062973">
    <property type="component" value="Chromosome"/>
</dbReference>
<comment type="subcellular location">
    <subcellularLocation>
        <location evidence="1">Cell membrane</location>
        <topology evidence="1">Multi-pass membrane protein</topology>
    </subcellularLocation>
</comment>
<evidence type="ECO:0000256" key="7">
    <source>
        <dbReference type="ARBA" id="ARBA00023136"/>
    </source>
</evidence>
<dbReference type="InterPro" id="IPR005829">
    <property type="entry name" value="Sugar_transporter_CS"/>
</dbReference>
<name>A0A076MXL4_AMYME</name>
<evidence type="ECO:0000256" key="3">
    <source>
        <dbReference type="ARBA" id="ARBA00022448"/>
    </source>
</evidence>
<evidence type="ECO:0000313" key="11">
    <source>
        <dbReference type="Proteomes" id="UP000062973"/>
    </source>
</evidence>
<keyword evidence="4" id="KW-1003">Cell membrane</keyword>
<reference evidence="10 11" key="1">
    <citation type="submission" date="2014-07" db="EMBL/GenBank/DDBJ databases">
        <title>Whole Genome Sequence of the Amycolatopsis methanolica 239.</title>
        <authorList>
            <person name="Tang B."/>
        </authorList>
    </citation>
    <scope>NUCLEOTIDE SEQUENCE [LARGE SCALE GENOMIC DNA]</scope>
    <source>
        <strain evidence="10 11">239</strain>
    </source>
</reference>
<evidence type="ECO:0000256" key="5">
    <source>
        <dbReference type="ARBA" id="ARBA00022692"/>
    </source>
</evidence>
<dbReference type="CDD" id="cd17320">
    <property type="entry name" value="MFS_MdfA_MDR_like"/>
    <property type="match status" value="1"/>
</dbReference>
<evidence type="ECO:0000256" key="4">
    <source>
        <dbReference type="ARBA" id="ARBA00022475"/>
    </source>
</evidence>
<keyword evidence="6 8" id="KW-1133">Transmembrane helix</keyword>
<dbReference type="InterPro" id="IPR011701">
    <property type="entry name" value="MFS"/>
</dbReference>
<dbReference type="NCBIfam" id="NF008314">
    <property type="entry name" value="PRK11102.1"/>
    <property type="match status" value="1"/>
</dbReference>
<dbReference type="KEGG" id="amq:AMETH_5356"/>
<evidence type="ECO:0000256" key="2">
    <source>
        <dbReference type="ARBA" id="ARBA00006236"/>
    </source>
</evidence>
<dbReference type="Pfam" id="PF07690">
    <property type="entry name" value="MFS_1"/>
    <property type="match status" value="1"/>
</dbReference>
<evidence type="ECO:0000256" key="1">
    <source>
        <dbReference type="ARBA" id="ARBA00004651"/>
    </source>
</evidence>
<dbReference type="eggNOG" id="COG2814">
    <property type="taxonomic scope" value="Bacteria"/>
</dbReference>
<dbReference type="GO" id="GO:0005886">
    <property type="term" value="C:plasma membrane"/>
    <property type="evidence" value="ECO:0007669"/>
    <property type="project" value="UniProtKB-SubCell"/>
</dbReference>
<accession>A0A076MXL4</accession>
<evidence type="ECO:0000256" key="8">
    <source>
        <dbReference type="SAM" id="Phobius"/>
    </source>
</evidence>
<dbReference type="GO" id="GO:1990961">
    <property type="term" value="P:xenobiotic detoxification by transmembrane export across the plasma membrane"/>
    <property type="evidence" value="ECO:0007669"/>
    <property type="project" value="InterPro"/>
</dbReference>
<dbReference type="PANTHER" id="PTHR42718">
    <property type="entry name" value="MAJOR FACILITATOR SUPERFAMILY MULTIDRUG TRANSPORTER MFSC"/>
    <property type="match status" value="1"/>
</dbReference>
<proteinExistence type="inferred from homology"/>
<gene>
    <name evidence="10" type="primary">bcr</name>
    <name evidence="10" type="ORF">AMETH_5356</name>
</gene>
<protein>
    <submittedName>
        <fullName evidence="10">MFS transporter bicyclomycin/chloramphenicol resistance protein</fullName>
    </submittedName>
</protein>
<comment type="similarity">
    <text evidence="2">Belongs to the major facilitator superfamily. Bcr/CmlA family.</text>
</comment>
<dbReference type="PROSITE" id="PS50850">
    <property type="entry name" value="MFS"/>
    <property type="match status" value="1"/>
</dbReference>
<feature type="transmembrane region" description="Helical" evidence="8">
    <location>
        <begin position="363"/>
        <end position="387"/>
    </location>
</feature>
<dbReference type="HOGENOM" id="CLU_001265_47_0_11"/>
<dbReference type="EMBL" id="CP009110">
    <property type="protein sequence ID" value="AIJ25448.1"/>
    <property type="molecule type" value="Genomic_DNA"/>
</dbReference>
<evidence type="ECO:0000259" key="9">
    <source>
        <dbReference type="PROSITE" id="PS50850"/>
    </source>
</evidence>
<dbReference type="SUPFAM" id="SSF103473">
    <property type="entry name" value="MFS general substrate transporter"/>
    <property type="match status" value="1"/>
</dbReference>
<dbReference type="Gene3D" id="1.20.1720.10">
    <property type="entry name" value="Multidrug resistance protein D"/>
    <property type="match status" value="1"/>
</dbReference>
<keyword evidence="3" id="KW-0813">Transport</keyword>
<dbReference type="NCBIfam" id="TIGR00710">
    <property type="entry name" value="efflux_Bcr_CflA"/>
    <property type="match status" value="1"/>
</dbReference>
<feature type="transmembrane region" description="Helical" evidence="8">
    <location>
        <begin position="239"/>
        <end position="263"/>
    </location>
</feature>
<keyword evidence="5 8" id="KW-0812">Transmembrane</keyword>
<dbReference type="InterPro" id="IPR036259">
    <property type="entry name" value="MFS_trans_sf"/>
</dbReference>
<feature type="transmembrane region" description="Helical" evidence="8">
    <location>
        <begin position="332"/>
        <end position="351"/>
    </location>
</feature>
<dbReference type="STRING" id="1068978.AMETH_5356"/>
<feature type="transmembrane region" description="Helical" evidence="8">
    <location>
        <begin position="101"/>
        <end position="120"/>
    </location>
</feature>
<dbReference type="AlphaFoldDB" id="A0A076MXL4"/>
<dbReference type="FunFam" id="1.20.1720.10:FF:000005">
    <property type="entry name" value="Bcr/CflA family efflux transporter"/>
    <property type="match status" value="1"/>
</dbReference>
<organism evidence="10 11">
    <name type="scientific">Amycolatopsis methanolica 239</name>
    <dbReference type="NCBI Taxonomy" id="1068978"/>
    <lineage>
        <taxon>Bacteria</taxon>
        <taxon>Bacillati</taxon>
        <taxon>Actinomycetota</taxon>
        <taxon>Actinomycetes</taxon>
        <taxon>Pseudonocardiales</taxon>
        <taxon>Pseudonocardiaceae</taxon>
        <taxon>Amycolatopsis</taxon>
        <taxon>Amycolatopsis methanolica group</taxon>
    </lineage>
</organism>
<keyword evidence="7 8" id="KW-0472">Membrane</keyword>
<keyword evidence="11" id="KW-1185">Reference proteome</keyword>
<feature type="transmembrane region" description="Helical" evidence="8">
    <location>
        <begin position="305"/>
        <end position="326"/>
    </location>
</feature>
<feature type="transmembrane region" description="Helical" evidence="8">
    <location>
        <begin position="189"/>
        <end position="209"/>
    </location>
</feature>
<feature type="transmembrane region" description="Helical" evidence="8">
    <location>
        <begin position="126"/>
        <end position="147"/>
    </location>
</feature>
<dbReference type="PANTHER" id="PTHR42718:SF9">
    <property type="entry name" value="MAJOR FACILITATOR SUPERFAMILY MULTIDRUG TRANSPORTER MFSC"/>
    <property type="match status" value="1"/>
</dbReference>
<feature type="transmembrane region" description="Helical" evidence="8">
    <location>
        <begin position="70"/>
        <end position="89"/>
    </location>
</feature>
<dbReference type="InterPro" id="IPR020846">
    <property type="entry name" value="MFS_dom"/>
</dbReference>
<dbReference type="GO" id="GO:0042910">
    <property type="term" value="F:xenobiotic transmembrane transporter activity"/>
    <property type="evidence" value="ECO:0007669"/>
    <property type="project" value="InterPro"/>
</dbReference>
<feature type="transmembrane region" description="Helical" evidence="8">
    <location>
        <begin position="275"/>
        <end position="293"/>
    </location>
</feature>
<feature type="transmembrane region" description="Helical" evidence="8">
    <location>
        <begin position="393"/>
        <end position="414"/>
    </location>
</feature>
<sequence length="420" mass="42697">MFVVTGRIWSTGGGVSTAAVTAPAKTRRTPGTLRYALILGGLSAFAPLSIDMYLPALPRMADDLHSSAPTLQLTLTAFIIGLALGQLIAGPLSDSLGRRRPLLAGLVLYAVASVLCAVSPTAELLIAGRSVQALGAAAGMVIARACVRDLFAGTAMTKFFSMLMLVSGLAPILAPVIGGQVLRLTSWRGVFVVLAVFGAVLLVAAALVMPETLPADRRRPARIGSTLRGYGVLLRDRSFVGYALSAGLMFAGLFAYISASSFVLQDVYGLSPQEYSLVFGANGLGIVIAGQVNGRIVGRVRERTLLTVGLSASAAGGAGVLAAALAGLPLGVLLAPLLVMVSSIGLVMPNASSLALAEHPHNAGAASALLGVMQFAVGGLATPLVSIGGEASAVPMGVVMAASAVVALVVFGTLTRQRTR</sequence>
<evidence type="ECO:0000256" key="6">
    <source>
        <dbReference type="ARBA" id="ARBA00022989"/>
    </source>
</evidence>